<dbReference type="Proteomes" id="UP000518266">
    <property type="component" value="Unassembled WGS sequence"/>
</dbReference>
<keyword evidence="3" id="KW-1185">Reference proteome</keyword>
<protein>
    <submittedName>
        <fullName evidence="2">Uncharacterized protein</fullName>
    </submittedName>
</protein>
<proteinExistence type="predicted"/>
<comment type="caution">
    <text evidence="2">The sequence shown here is derived from an EMBL/GenBank/DDBJ whole genome shotgun (WGS) entry which is preliminary data.</text>
</comment>
<dbReference type="EMBL" id="JAAKFY010000025">
    <property type="protein sequence ID" value="KAF3835049.1"/>
    <property type="molecule type" value="Genomic_DNA"/>
</dbReference>
<evidence type="ECO:0000256" key="1">
    <source>
        <dbReference type="SAM" id="MobiDB-lite"/>
    </source>
</evidence>
<accession>A0A7J5XEA4</accession>
<reference evidence="2 3" key="1">
    <citation type="submission" date="2020-03" db="EMBL/GenBank/DDBJ databases">
        <title>Dissostichus mawsoni Genome sequencing and assembly.</title>
        <authorList>
            <person name="Park H."/>
        </authorList>
    </citation>
    <scope>NUCLEOTIDE SEQUENCE [LARGE SCALE GENOMIC DNA]</scope>
    <source>
        <strain evidence="2">DM0001</strain>
        <tissue evidence="2">Muscle</tissue>
    </source>
</reference>
<evidence type="ECO:0000313" key="3">
    <source>
        <dbReference type="Proteomes" id="UP000518266"/>
    </source>
</evidence>
<gene>
    <name evidence="2" type="ORF">F7725_027607</name>
</gene>
<name>A0A7J5XEA4_DISMA</name>
<sequence>MTSWRSRSKAGHLTDWKCTLLPESDSQKSQGEHSTVSKEQSRQMLVPKGEFTHAAADLRPQLYLRLTGCDRRLTHPQKVRPGWVWRAEKWPCPSFQGGSLQTQQQTCAQTEGYSSINIIPISVLRALDLMGKYCESGREGVRMDHDIKNRAVLILACGVVCMSERGLMLHTGSAMMQRCALSAIIWILHM</sequence>
<evidence type="ECO:0000313" key="2">
    <source>
        <dbReference type="EMBL" id="KAF3835049.1"/>
    </source>
</evidence>
<organism evidence="2 3">
    <name type="scientific">Dissostichus mawsoni</name>
    <name type="common">Antarctic cod</name>
    <dbReference type="NCBI Taxonomy" id="36200"/>
    <lineage>
        <taxon>Eukaryota</taxon>
        <taxon>Metazoa</taxon>
        <taxon>Chordata</taxon>
        <taxon>Craniata</taxon>
        <taxon>Vertebrata</taxon>
        <taxon>Euteleostomi</taxon>
        <taxon>Actinopterygii</taxon>
        <taxon>Neopterygii</taxon>
        <taxon>Teleostei</taxon>
        <taxon>Neoteleostei</taxon>
        <taxon>Acanthomorphata</taxon>
        <taxon>Eupercaria</taxon>
        <taxon>Perciformes</taxon>
        <taxon>Notothenioidei</taxon>
        <taxon>Nototheniidae</taxon>
        <taxon>Dissostichus</taxon>
    </lineage>
</organism>
<feature type="region of interest" description="Disordered" evidence="1">
    <location>
        <begin position="24"/>
        <end position="43"/>
    </location>
</feature>
<dbReference type="AlphaFoldDB" id="A0A7J5XEA4"/>